<evidence type="ECO:0000313" key="2">
    <source>
        <dbReference type="Proteomes" id="UP001732700"/>
    </source>
</evidence>
<organism evidence="1 2">
    <name type="scientific">Avena sativa</name>
    <name type="common">Oat</name>
    <dbReference type="NCBI Taxonomy" id="4498"/>
    <lineage>
        <taxon>Eukaryota</taxon>
        <taxon>Viridiplantae</taxon>
        <taxon>Streptophyta</taxon>
        <taxon>Embryophyta</taxon>
        <taxon>Tracheophyta</taxon>
        <taxon>Spermatophyta</taxon>
        <taxon>Magnoliopsida</taxon>
        <taxon>Liliopsida</taxon>
        <taxon>Poales</taxon>
        <taxon>Poaceae</taxon>
        <taxon>BOP clade</taxon>
        <taxon>Pooideae</taxon>
        <taxon>Poodae</taxon>
        <taxon>Poeae</taxon>
        <taxon>Poeae Chloroplast Group 1 (Aveneae type)</taxon>
        <taxon>Aveninae</taxon>
        <taxon>Avena</taxon>
    </lineage>
</organism>
<proteinExistence type="predicted"/>
<name>A0ACD5VNV5_AVESA</name>
<dbReference type="Proteomes" id="UP001732700">
    <property type="component" value="Chromosome 3C"/>
</dbReference>
<sequence>MVLKKLLQLFGVGKKKKDSKKKGKSVDPLWQGVAPQSTLNVLASNSILDPCSSGSGTVLSLQKHEPGCSSIISTMINTIHGSENDDYKLYSQFDVVQDFSDHHYAKTSPGKATKDWTKTIQNEWKLLQRDLPGSIYVRVYEDRIDLLRAAIVGPSGTPYHDGLFFFDVRFPPEYPRCPPKVHYHSGGLRLNPNLYESGKVCLSLLNTWWGTGCEKWGKSNSTMLQVLISIQGLVLNDKPYFNEPGNKSTVNTPLGEKHSVAYNQTAFVLSCKTMLYSLRKPPKHFENLVVHHFLEREPAILNACSAYLSGMVVGSSASDGAKYASDKWFVSFKKSLHAHAELLVKELAANRTRALELKTDEPAADEIVSTS</sequence>
<accession>A0ACD5VNV5</accession>
<reference evidence="1" key="2">
    <citation type="submission" date="2025-09" db="UniProtKB">
        <authorList>
            <consortium name="EnsemblPlants"/>
        </authorList>
    </citation>
    <scope>IDENTIFICATION</scope>
</reference>
<keyword evidence="2" id="KW-1185">Reference proteome</keyword>
<dbReference type="EnsemblPlants" id="AVESA.00010b.r2.3CG0492650.1">
    <property type="protein sequence ID" value="AVESA.00010b.r2.3CG0492650.1.CDS"/>
    <property type="gene ID" value="AVESA.00010b.r2.3CG0492650"/>
</dbReference>
<reference evidence="1" key="1">
    <citation type="submission" date="2021-05" db="EMBL/GenBank/DDBJ databases">
        <authorList>
            <person name="Scholz U."/>
            <person name="Mascher M."/>
            <person name="Fiebig A."/>
        </authorList>
    </citation>
    <scope>NUCLEOTIDE SEQUENCE [LARGE SCALE GENOMIC DNA]</scope>
</reference>
<evidence type="ECO:0000313" key="1">
    <source>
        <dbReference type="EnsemblPlants" id="AVESA.00010b.r2.3CG0492650.1.CDS"/>
    </source>
</evidence>
<protein>
    <submittedName>
        <fullName evidence="1">Uncharacterized protein</fullName>
    </submittedName>
</protein>